<accession>D5BYL8</accession>
<dbReference type="EMBL" id="CP001798">
    <property type="protein sequence ID" value="ADE16006.1"/>
    <property type="molecule type" value="Genomic_DNA"/>
</dbReference>
<feature type="transmembrane region" description="Helical" evidence="1">
    <location>
        <begin position="43"/>
        <end position="69"/>
    </location>
</feature>
<dbReference type="KEGG" id="nhl:Nhal_2945"/>
<dbReference type="OrthoDB" id="7355622at2"/>
<feature type="transmembrane region" description="Helical" evidence="1">
    <location>
        <begin position="99"/>
        <end position="119"/>
    </location>
</feature>
<protein>
    <recommendedName>
        <fullName evidence="4">DoxX family protein</fullName>
    </recommendedName>
</protein>
<keyword evidence="1" id="KW-0812">Transmembrane</keyword>
<dbReference type="eggNOG" id="COG2203">
    <property type="taxonomic scope" value="Bacteria"/>
</dbReference>
<keyword evidence="3" id="KW-1185">Reference proteome</keyword>
<dbReference type="RefSeq" id="WP_013033856.1">
    <property type="nucleotide sequence ID" value="NC_013960.1"/>
</dbReference>
<organism evidence="2 3">
    <name type="scientific">Nitrosococcus halophilus (strain Nc4)</name>
    <dbReference type="NCBI Taxonomy" id="472759"/>
    <lineage>
        <taxon>Bacteria</taxon>
        <taxon>Pseudomonadati</taxon>
        <taxon>Pseudomonadota</taxon>
        <taxon>Gammaproteobacteria</taxon>
        <taxon>Chromatiales</taxon>
        <taxon>Chromatiaceae</taxon>
        <taxon>Nitrosococcus</taxon>
    </lineage>
</organism>
<evidence type="ECO:0000256" key="1">
    <source>
        <dbReference type="SAM" id="Phobius"/>
    </source>
</evidence>
<keyword evidence="1" id="KW-1133">Transmembrane helix</keyword>
<proteinExistence type="predicted"/>
<evidence type="ECO:0000313" key="3">
    <source>
        <dbReference type="Proteomes" id="UP000001844"/>
    </source>
</evidence>
<evidence type="ECO:0008006" key="4">
    <source>
        <dbReference type="Google" id="ProtNLM"/>
    </source>
</evidence>
<evidence type="ECO:0000313" key="2">
    <source>
        <dbReference type="EMBL" id="ADE16006.1"/>
    </source>
</evidence>
<gene>
    <name evidence="2" type="ordered locus">Nhal_2945</name>
</gene>
<dbReference type="STRING" id="472759.Nhal_2945"/>
<feature type="transmembrane region" description="Helical" evidence="1">
    <location>
        <begin position="12"/>
        <end position="31"/>
    </location>
</feature>
<dbReference type="Proteomes" id="UP000001844">
    <property type="component" value="Chromosome"/>
</dbReference>
<keyword evidence="1" id="KW-0472">Membrane</keyword>
<reference evidence="3" key="1">
    <citation type="submission" date="2010-04" db="EMBL/GenBank/DDBJ databases">
        <title>Complete genome sequence of Nitrosococcus halophilus Nc4, a salt-adapted, aerobic obligate ammonia-oxidizing sulfur purple bacterium.</title>
        <authorList>
            <consortium name="US DOE Joint Genome Institute"/>
            <person name="Campbell M.A."/>
            <person name="Malfatti S.A."/>
            <person name="Chain P.S.G."/>
            <person name="Heidelberg J.F."/>
            <person name="Ward B.B."/>
            <person name="Klotz M.G."/>
        </authorList>
    </citation>
    <scope>NUCLEOTIDE SEQUENCE [LARGE SCALE GENOMIC DNA]</scope>
    <source>
        <strain evidence="3">Nc4</strain>
    </source>
</reference>
<name>D5BYL8_NITHN</name>
<dbReference type="HOGENOM" id="CLU_145831_0_0_6"/>
<sequence>MNEKNRIEWSLFLLRLGVFVVMAMWTIDKIISPDHAAKVFENFYFISGLRSEIMMGVGLVEMLIILAFLAGLWKRFTYGFVLVVHGISTLSSWKQYLEPNLLFFAAWPMLAACAALYLLRDWDRKFAIHKN</sequence>
<feature type="transmembrane region" description="Helical" evidence="1">
    <location>
        <begin position="76"/>
        <end position="93"/>
    </location>
</feature>
<dbReference type="AlphaFoldDB" id="D5BYL8"/>